<evidence type="ECO:0000313" key="2">
    <source>
        <dbReference type="Proteomes" id="UP000036185"/>
    </source>
</evidence>
<gene>
    <name evidence="1" type="ORF">CulFRC58_1709</name>
</gene>
<dbReference type="RefSeq" id="WP_029975807.1">
    <property type="nucleotide sequence ID" value="NZ_CP011913.1"/>
</dbReference>
<organism evidence="1 2">
    <name type="scientific">Corynebacterium ulcerans FRC58</name>
    <dbReference type="NCBI Taxonomy" id="1408268"/>
    <lineage>
        <taxon>Bacteria</taxon>
        <taxon>Bacillati</taxon>
        <taxon>Actinomycetota</taxon>
        <taxon>Actinomycetes</taxon>
        <taxon>Mycobacteriales</taxon>
        <taxon>Corynebacteriaceae</taxon>
        <taxon>Corynebacterium</taxon>
    </lineage>
</organism>
<name>A0ABM5U266_CORUL</name>
<protein>
    <recommendedName>
        <fullName evidence="3">HTH cro/C1-type domain-containing protein</fullName>
    </recommendedName>
</protein>
<proteinExistence type="predicted"/>
<accession>A0ABM5U266</accession>
<keyword evidence="2" id="KW-1185">Reference proteome</keyword>
<reference evidence="1 2" key="1">
    <citation type="journal article" date="2014" name="Int. J. Syst. Evol. Microbiol.">
        <title>Draft Genome Sequence of Corynebacterium ulcerans FRC58, Isolated from the Bronchitic Aspiration of a Patient in France.</title>
        <authorList>
            <person name="Silva Ado S."/>
            <person name="Barauna R.A."/>
            <person name="de Sa P.C."/>
            <person name="das Gracas D.A."/>
            <person name="Carneiro A.R."/>
            <person name="Thouvenin M."/>
            <person name="Azevedo V."/>
            <person name="Badell E."/>
            <person name="Guiso N."/>
            <person name="da Silva A.L."/>
            <person name="Ramos R.T."/>
        </authorList>
    </citation>
    <scope>NUCLEOTIDE SEQUENCE [LARGE SCALE GENOMIC DNA]</scope>
    <source>
        <strain evidence="1 2">FRC58</strain>
    </source>
</reference>
<evidence type="ECO:0008006" key="3">
    <source>
        <dbReference type="Google" id="ProtNLM"/>
    </source>
</evidence>
<dbReference type="EMBL" id="CP011913">
    <property type="protein sequence ID" value="AKN77563.1"/>
    <property type="molecule type" value="Genomic_DNA"/>
</dbReference>
<dbReference type="Proteomes" id="UP000036185">
    <property type="component" value="Chromosome"/>
</dbReference>
<sequence length="75" mass="8136">MIRLNPTVLDKAKELTGARSDDQLGQAFLNLTGATIRAYRSGRSIPNIITIARLKQLTGIPLDQMVIEDSAELAA</sequence>
<evidence type="ECO:0000313" key="1">
    <source>
        <dbReference type="EMBL" id="AKN77563.1"/>
    </source>
</evidence>